<proteinExistence type="predicted"/>
<evidence type="ECO:0000313" key="2">
    <source>
        <dbReference type="Proteomes" id="UP001056120"/>
    </source>
</evidence>
<comment type="caution">
    <text evidence="1">The sequence shown here is derived from an EMBL/GenBank/DDBJ whole genome shotgun (WGS) entry which is preliminary data.</text>
</comment>
<accession>A0ACB9KB33</accession>
<name>A0ACB9KB33_9ASTR</name>
<reference evidence="1 2" key="2">
    <citation type="journal article" date="2022" name="Mol. Ecol. Resour.">
        <title>The genomes of chicory, endive, great burdock and yacon provide insights into Asteraceae paleo-polyploidization history and plant inulin production.</title>
        <authorList>
            <person name="Fan W."/>
            <person name="Wang S."/>
            <person name="Wang H."/>
            <person name="Wang A."/>
            <person name="Jiang F."/>
            <person name="Liu H."/>
            <person name="Zhao H."/>
            <person name="Xu D."/>
            <person name="Zhang Y."/>
        </authorList>
    </citation>
    <scope>NUCLEOTIDE SEQUENCE [LARGE SCALE GENOMIC DNA]</scope>
    <source>
        <strain evidence="2">cv. Yunnan</strain>
        <tissue evidence="1">Leaves</tissue>
    </source>
</reference>
<keyword evidence="2" id="KW-1185">Reference proteome</keyword>
<evidence type="ECO:0000313" key="1">
    <source>
        <dbReference type="EMBL" id="KAI3829487.1"/>
    </source>
</evidence>
<organism evidence="1 2">
    <name type="scientific">Smallanthus sonchifolius</name>
    <dbReference type="NCBI Taxonomy" id="185202"/>
    <lineage>
        <taxon>Eukaryota</taxon>
        <taxon>Viridiplantae</taxon>
        <taxon>Streptophyta</taxon>
        <taxon>Embryophyta</taxon>
        <taxon>Tracheophyta</taxon>
        <taxon>Spermatophyta</taxon>
        <taxon>Magnoliopsida</taxon>
        <taxon>eudicotyledons</taxon>
        <taxon>Gunneridae</taxon>
        <taxon>Pentapetalae</taxon>
        <taxon>asterids</taxon>
        <taxon>campanulids</taxon>
        <taxon>Asterales</taxon>
        <taxon>Asteraceae</taxon>
        <taxon>Asteroideae</taxon>
        <taxon>Heliantheae alliance</taxon>
        <taxon>Millerieae</taxon>
        <taxon>Smallanthus</taxon>
    </lineage>
</organism>
<dbReference type="Proteomes" id="UP001056120">
    <property type="component" value="Linkage Group LG01"/>
</dbReference>
<dbReference type="EMBL" id="CM042018">
    <property type="protein sequence ID" value="KAI3829487.1"/>
    <property type="molecule type" value="Genomic_DNA"/>
</dbReference>
<protein>
    <submittedName>
        <fullName evidence="1">Uncharacterized protein</fullName>
    </submittedName>
</protein>
<reference evidence="2" key="1">
    <citation type="journal article" date="2022" name="Mol. Ecol. Resour.">
        <title>The genomes of chicory, endive, great burdock and yacon provide insights into Asteraceae palaeo-polyploidization history and plant inulin production.</title>
        <authorList>
            <person name="Fan W."/>
            <person name="Wang S."/>
            <person name="Wang H."/>
            <person name="Wang A."/>
            <person name="Jiang F."/>
            <person name="Liu H."/>
            <person name="Zhao H."/>
            <person name="Xu D."/>
            <person name="Zhang Y."/>
        </authorList>
    </citation>
    <scope>NUCLEOTIDE SEQUENCE [LARGE SCALE GENOMIC DNA]</scope>
    <source>
        <strain evidence="2">cv. Yunnan</strain>
    </source>
</reference>
<gene>
    <name evidence="1" type="ORF">L1987_03612</name>
</gene>
<sequence length="315" mass="37173">MKYKVNIEGIVNTIASKSIQMIEPVKIDPEELAGLEWQINDLKEIENSTLVPKQSHIYENVDGTQSLRFTDFKREDKYEESTCSEEQPPQEPQYNFMTIESDDESEYGQPIYDTENEEEEDEYLLDSEFLKFEQEDIDYSLLEEIRQETNTIFKSEEINKSYEQIINRKFTEANILEEVDDMIVECMLNLKMTYEESYKKLQEDFNLPLVNSIVKGDTMISDFYKKQDNNFMNPEGKPKRNYQQYDLGQTSNDTMGREPWTKPVTSYQQESGYNGTGRRLPIGQIYSGNMLLLEQQKPQLWVDEVLIWEQTVVRM</sequence>